<organism evidence="1 2">
    <name type="scientific">Liparis tanakae</name>
    <name type="common">Tanaka's snailfish</name>
    <dbReference type="NCBI Taxonomy" id="230148"/>
    <lineage>
        <taxon>Eukaryota</taxon>
        <taxon>Metazoa</taxon>
        <taxon>Chordata</taxon>
        <taxon>Craniata</taxon>
        <taxon>Vertebrata</taxon>
        <taxon>Euteleostomi</taxon>
        <taxon>Actinopterygii</taxon>
        <taxon>Neopterygii</taxon>
        <taxon>Teleostei</taxon>
        <taxon>Neoteleostei</taxon>
        <taxon>Acanthomorphata</taxon>
        <taxon>Eupercaria</taxon>
        <taxon>Perciformes</taxon>
        <taxon>Cottioidei</taxon>
        <taxon>Cottales</taxon>
        <taxon>Liparidae</taxon>
        <taxon>Liparis</taxon>
    </lineage>
</organism>
<name>A0A4Z2EYF1_9TELE</name>
<dbReference type="Proteomes" id="UP000314294">
    <property type="component" value="Unassembled WGS sequence"/>
</dbReference>
<accession>A0A4Z2EYF1</accession>
<proteinExistence type="predicted"/>
<evidence type="ECO:0000313" key="2">
    <source>
        <dbReference type="Proteomes" id="UP000314294"/>
    </source>
</evidence>
<dbReference type="AlphaFoldDB" id="A0A4Z2EYF1"/>
<protein>
    <submittedName>
        <fullName evidence="1">Msx2-interacting protein</fullName>
    </submittedName>
</protein>
<sequence length="83" mass="8543">MHEDSYEQPPVKGRLLTGGGWGRVLKGPVCVLKGPVCVLKGPVCVLKGPVCVLKGPVCVLKGPVTGEVVVVCVAVLPVPSSTR</sequence>
<evidence type="ECO:0000313" key="1">
    <source>
        <dbReference type="EMBL" id="TNN33889.1"/>
    </source>
</evidence>
<keyword evidence="2" id="KW-1185">Reference proteome</keyword>
<dbReference type="EMBL" id="SRLO01002100">
    <property type="protein sequence ID" value="TNN33889.1"/>
    <property type="molecule type" value="Genomic_DNA"/>
</dbReference>
<reference evidence="1 2" key="1">
    <citation type="submission" date="2019-03" db="EMBL/GenBank/DDBJ databases">
        <title>First draft genome of Liparis tanakae, snailfish: a comprehensive survey of snailfish specific genes.</title>
        <authorList>
            <person name="Kim W."/>
            <person name="Song I."/>
            <person name="Jeong J.-H."/>
            <person name="Kim D."/>
            <person name="Kim S."/>
            <person name="Ryu S."/>
            <person name="Song J.Y."/>
            <person name="Lee S.K."/>
        </authorList>
    </citation>
    <scope>NUCLEOTIDE SEQUENCE [LARGE SCALE GENOMIC DNA]</scope>
    <source>
        <tissue evidence="1">Muscle</tissue>
    </source>
</reference>
<comment type="caution">
    <text evidence="1">The sequence shown here is derived from an EMBL/GenBank/DDBJ whole genome shotgun (WGS) entry which is preliminary data.</text>
</comment>
<gene>
    <name evidence="1" type="primary">Spen_0</name>
    <name evidence="1" type="ORF">EYF80_055951</name>
</gene>